<dbReference type="OrthoDB" id="102206at2759"/>
<dbReference type="AlphaFoldDB" id="A0A2P4XFY3"/>
<feature type="domain" description="HTH CENPB-type" evidence="2">
    <location>
        <begin position="21"/>
        <end position="67"/>
    </location>
</feature>
<organism evidence="3 4">
    <name type="scientific">Phytophthora palmivora</name>
    <dbReference type="NCBI Taxonomy" id="4796"/>
    <lineage>
        <taxon>Eukaryota</taxon>
        <taxon>Sar</taxon>
        <taxon>Stramenopiles</taxon>
        <taxon>Oomycota</taxon>
        <taxon>Peronosporomycetes</taxon>
        <taxon>Peronosporales</taxon>
        <taxon>Peronosporaceae</taxon>
        <taxon>Phytophthora</taxon>
    </lineage>
</organism>
<gene>
    <name evidence="3" type="ORF">PHPALM_20005</name>
</gene>
<dbReference type="Proteomes" id="UP000237271">
    <property type="component" value="Unassembled WGS sequence"/>
</dbReference>
<dbReference type="GO" id="GO:0003677">
    <property type="term" value="F:DNA binding"/>
    <property type="evidence" value="ECO:0007669"/>
    <property type="project" value="UniProtKB-KW"/>
</dbReference>
<comment type="caution">
    <text evidence="3">The sequence shown here is derived from an EMBL/GenBank/DDBJ whole genome shotgun (WGS) entry which is preliminary data.</text>
</comment>
<evidence type="ECO:0000256" key="1">
    <source>
        <dbReference type="ARBA" id="ARBA00023125"/>
    </source>
</evidence>
<protein>
    <recommendedName>
        <fullName evidence="2">HTH CENPB-type domain-containing protein</fullName>
    </recommendedName>
</protein>
<dbReference type="EMBL" id="NCKW01011099">
    <property type="protein sequence ID" value="POM64460.1"/>
    <property type="molecule type" value="Genomic_DNA"/>
</dbReference>
<keyword evidence="4" id="KW-1185">Reference proteome</keyword>
<dbReference type="Pfam" id="PF03221">
    <property type="entry name" value="HTH_Tnp_Tc5"/>
    <property type="match status" value="1"/>
</dbReference>
<accession>A0A2P4XFY3</accession>
<evidence type="ECO:0000313" key="4">
    <source>
        <dbReference type="Proteomes" id="UP000237271"/>
    </source>
</evidence>
<dbReference type="InterPro" id="IPR006600">
    <property type="entry name" value="HTH_CenpB_DNA-bd_dom"/>
</dbReference>
<keyword evidence="1" id="KW-0238">DNA-binding</keyword>
<reference evidence="3 4" key="1">
    <citation type="journal article" date="2017" name="Genome Biol. Evol.">
        <title>Phytophthora megakarya and P. palmivora, closely related causal agents of cacao black pod rot, underwent increases in genome sizes and gene numbers by different mechanisms.</title>
        <authorList>
            <person name="Ali S.S."/>
            <person name="Shao J."/>
            <person name="Lary D.J."/>
            <person name="Kronmiller B."/>
            <person name="Shen D."/>
            <person name="Strem M.D."/>
            <person name="Amoako-Attah I."/>
            <person name="Akrofi A.Y."/>
            <person name="Begoude B.A."/>
            <person name="Ten Hoopen G.M."/>
            <person name="Coulibaly K."/>
            <person name="Kebe B.I."/>
            <person name="Melnick R.L."/>
            <person name="Guiltinan M.J."/>
            <person name="Tyler B.M."/>
            <person name="Meinhardt L.W."/>
            <person name="Bailey B.A."/>
        </authorList>
    </citation>
    <scope>NUCLEOTIDE SEQUENCE [LARGE SCALE GENOMIC DNA]</scope>
    <source>
        <strain evidence="4">sbr112.9</strain>
    </source>
</reference>
<name>A0A2P4XFY3_9STRA</name>
<evidence type="ECO:0000259" key="2">
    <source>
        <dbReference type="Pfam" id="PF03221"/>
    </source>
</evidence>
<proteinExistence type="predicted"/>
<sequence>MCSQRKGRHKNLRNIGEAIVDVEEYIVLWLNSMRRGGCPVSAQMLQFKALEVASERSFSADIFTASYSKGLIWIRLSIRVRTRQGQTTPEDVEAAAARFELKCVK</sequence>
<dbReference type="Gene3D" id="1.10.10.60">
    <property type="entry name" value="Homeodomain-like"/>
    <property type="match status" value="1"/>
</dbReference>
<evidence type="ECO:0000313" key="3">
    <source>
        <dbReference type="EMBL" id="POM64460.1"/>
    </source>
</evidence>